<organism evidence="1 2">
    <name type="scientific">Streptococcus mitis</name>
    <dbReference type="NCBI Taxonomy" id="28037"/>
    <lineage>
        <taxon>Bacteria</taxon>
        <taxon>Bacillati</taxon>
        <taxon>Bacillota</taxon>
        <taxon>Bacilli</taxon>
        <taxon>Lactobacillales</taxon>
        <taxon>Streptococcaceae</taxon>
        <taxon>Streptococcus</taxon>
        <taxon>Streptococcus mitis group</taxon>
    </lineage>
</organism>
<reference evidence="1 2" key="1">
    <citation type="journal article" date="2016" name="Eur. J. Clin. Microbiol. Infect. Dis.">
        <title>Whole genome sequencing as a tool for phylogenetic analysis of clinical strains of Mitis group streptococci.</title>
        <authorList>
            <person name="Rasmussen L.H."/>
            <person name="Dargis R."/>
            <person name="Hojholt K."/>
            <person name="Christensen J.J."/>
            <person name="Skovgaard O."/>
            <person name="Justesen U.S."/>
            <person name="Rosenvinge F.S."/>
            <person name="Moser C."/>
            <person name="Lukjancenko O."/>
            <person name="Rasmussen S."/>
            <person name="Nielsen X.C."/>
        </authorList>
    </citation>
    <scope>NUCLEOTIDE SEQUENCE [LARGE SCALE GENOMIC DNA]</scope>
    <source>
        <strain evidence="1 2">RH_12363_08</strain>
    </source>
</reference>
<sequence length="183" mass="21766">MPKLKKDQKEYIAVIHHNSDLPDHFDLGPLSKHEVEIVFGILEIIHDRYSQESITISYSDIAAISEYATELYENNTNNQFEHFIDSIKFRMVSYKQFIGPEGRKHMAFNDYIIFLQIDKNHSSQELTLYVSESVYQDEIKDKNGNLIQEQRRIADLFRKEDWSEIQVYEKVKEGYLIKIEKRK</sequence>
<evidence type="ECO:0000313" key="1">
    <source>
        <dbReference type="EMBL" id="ORP01171.1"/>
    </source>
</evidence>
<accession>A0A1X1KP08</accession>
<dbReference type="EMBL" id="NCVJ01000012">
    <property type="protein sequence ID" value="ORP01171.1"/>
    <property type="molecule type" value="Genomic_DNA"/>
</dbReference>
<dbReference type="RefSeq" id="WP_001125257.1">
    <property type="nucleotide sequence ID" value="NZ_CAMIAG010000023.1"/>
</dbReference>
<dbReference type="AlphaFoldDB" id="A0A1X1KP08"/>
<proteinExistence type="predicted"/>
<evidence type="ECO:0000313" key="2">
    <source>
        <dbReference type="Proteomes" id="UP000193234"/>
    </source>
</evidence>
<gene>
    <name evidence="1" type="ORF">B7696_00180</name>
</gene>
<dbReference type="Proteomes" id="UP000193234">
    <property type="component" value="Unassembled WGS sequence"/>
</dbReference>
<name>A0A1X1KP08_STRMT</name>
<comment type="caution">
    <text evidence="1">The sequence shown here is derived from an EMBL/GenBank/DDBJ whole genome shotgun (WGS) entry which is preliminary data.</text>
</comment>
<protein>
    <submittedName>
        <fullName evidence="1">Uncharacterized protein</fullName>
    </submittedName>
</protein>